<keyword evidence="3" id="KW-1185">Reference proteome</keyword>
<comment type="caution">
    <text evidence="2">The sequence shown here is derived from an EMBL/GenBank/DDBJ whole genome shotgun (WGS) entry which is preliminary data.</text>
</comment>
<feature type="compositionally biased region" description="Polar residues" evidence="1">
    <location>
        <begin position="139"/>
        <end position="171"/>
    </location>
</feature>
<feature type="compositionally biased region" description="Polar residues" evidence="1">
    <location>
        <begin position="213"/>
        <end position="222"/>
    </location>
</feature>
<gene>
    <name evidence="2" type="ORF">HID58_048361</name>
</gene>
<evidence type="ECO:0000313" key="3">
    <source>
        <dbReference type="Proteomes" id="UP000824890"/>
    </source>
</evidence>
<organism evidence="2 3">
    <name type="scientific">Brassica napus</name>
    <name type="common">Rape</name>
    <dbReference type="NCBI Taxonomy" id="3708"/>
    <lineage>
        <taxon>Eukaryota</taxon>
        <taxon>Viridiplantae</taxon>
        <taxon>Streptophyta</taxon>
        <taxon>Embryophyta</taxon>
        <taxon>Tracheophyta</taxon>
        <taxon>Spermatophyta</taxon>
        <taxon>Magnoliopsida</taxon>
        <taxon>eudicotyledons</taxon>
        <taxon>Gunneridae</taxon>
        <taxon>Pentapetalae</taxon>
        <taxon>rosids</taxon>
        <taxon>malvids</taxon>
        <taxon>Brassicales</taxon>
        <taxon>Brassicaceae</taxon>
        <taxon>Brassiceae</taxon>
        <taxon>Brassica</taxon>
    </lineage>
</organism>
<evidence type="ECO:0000313" key="2">
    <source>
        <dbReference type="EMBL" id="KAH0898793.1"/>
    </source>
</evidence>
<feature type="compositionally biased region" description="Basic and acidic residues" evidence="1">
    <location>
        <begin position="176"/>
        <end position="186"/>
    </location>
</feature>
<dbReference type="EMBL" id="JAGKQM010000012">
    <property type="protein sequence ID" value="KAH0898793.1"/>
    <property type="molecule type" value="Genomic_DNA"/>
</dbReference>
<dbReference type="Proteomes" id="UP000824890">
    <property type="component" value="Unassembled WGS sequence"/>
</dbReference>
<evidence type="ECO:0000256" key="1">
    <source>
        <dbReference type="SAM" id="MobiDB-lite"/>
    </source>
</evidence>
<protein>
    <submittedName>
        <fullName evidence="2">Uncharacterized protein</fullName>
    </submittedName>
</protein>
<accession>A0ABQ8B2X5</accession>
<proteinExistence type="predicted"/>
<feature type="compositionally biased region" description="Polar residues" evidence="1">
    <location>
        <begin position="92"/>
        <end position="107"/>
    </location>
</feature>
<reference evidence="2 3" key="1">
    <citation type="submission" date="2021-05" db="EMBL/GenBank/DDBJ databases">
        <title>Genome Assembly of Synthetic Allotetraploid Brassica napus Reveals Homoeologous Exchanges between Subgenomes.</title>
        <authorList>
            <person name="Davis J.T."/>
        </authorList>
    </citation>
    <scope>NUCLEOTIDE SEQUENCE [LARGE SCALE GENOMIC DNA]</scope>
    <source>
        <strain evidence="3">cv. Da-Ae</strain>
        <tissue evidence="2">Seedling</tissue>
    </source>
</reference>
<sequence length="432" mass="46029">MTSVAHPSGGRGQLEQFTKRHLQKEEIQGIEAKQYVVSDPAIQAQGRISIVASPVTAGFEEDRSYHLRILVGYMPELLGSKKVNPTTSIFQESTTTGDPITGDSTGEFTGVPTITPEEPNASELGDPSKTTEAPGDAVSAQTGESSVSLDKTDTLLRSTELSPPDRVSQSVGGAAKEGRDGGEIKEISLTLTAQSIDGGEAWEGREGEAIPGNSLTGKNGENTEGRNGGIAVGGGKGKEAEGSNVKGLNDDKISGGEETGIVEAVETRQKEGNPMEHLIKDLEELSPVASLDEKEAIKISETTKELSKTIDVWVNGKGVKASTDGNGEKEFMISPSRFSPLQDIDEEEETCLEGSGTEVDEGEFRGNIVDGKKEKDVQVASKNMQQGSVPRQLRGRKHRASPYYCGFIGYQCRYLTNPVPGNAVNNEDTCQP</sequence>
<feature type="region of interest" description="Disordered" evidence="1">
    <location>
        <begin position="92"/>
        <end position="258"/>
    </location>
</feature>
<feature type="compositionally biased region" description="Gly residues" evidence="1">
    <location>
        <begin position="226"/>
        <end position="235"/>
    </location>
</feature>
<name>A0ABQ8B2X5_BRANA</name>